<name>A0ABW1Z9D0_9BACT</name>
<evidence type="ECO:0000256" key="2">
    <source>
        <dbReference type="ARBA" id="ARBA00023004"/>
    </source>
</evidence>
<dbReference type="SMART" id="SM00926">
    <property type="entry name" value="Molybdop_Fe4S4"/>
    <property type="match status" value="1"/>
</dbReference>
<dbReference type="Pfam" id="PF04879">
    <property type="entry name" value="Molybdop_Fe4S4"/>
    <property type="match status" value="1"/>
</dbReference>
<dbReference type="EMBL" id="JBHSWI010000001">
    <property type="protein sequence ID" value="MFC6645816.1"/>
    <property type="molecule type" value="Genomic_DNA"/>
</dbReference>
<dbReference type="PANTHER" id="PTHR43742:SF6">
    <property type="entry name" value="OXIDOREDUCTASE YYAE-RELATED"/>
    <property type="match status" value="1"/>
</dbReference>
<dbReference type="Proteomes" id="UP001596391">
    <property type="component" value="Unassembled WGS sequence"/>
</dbReference>
<organism evidence="6 7">
    <name type="scientific">Granulicella cerasi</name>
    <dbReference type="NCBI Taxonomy" id="741063"/>
    <lineage>
        <taxon>Bacteria</taxon>
        <taxon>Pseudomonadati</taxon>
        <taxon>Acidobacteriota</taxon>
        <taxon>Terriglobia</taxon>
        <taxon>Terriglobales</taxon>
        <taxon>Acidobacteriaceae</taxon>
        <taxon>Granulicella</taxon>
    </lineage>
</organism>
<keyword evidence="3" id="KW-0411">Iron-sulfur</keyword>
<dbReference type="PANTHER" id="PTHR43742">
    <property type="entry name" value="TRIMETHYLAMINE-N-OXIDE REDUCTASE"/>
    <property type="match status" value="1"/>
</dbReference>
<dbReference type="InterPro" id="IPR006963">
    <property type="entry name" value="Mopterin_OxRdtase_4Fe-4S_dom"/>
</dbReference>
<keyword evidence="2" id="KW-0408">Iron</keyword>
<evidence type="ECO:0000256" key="1">
    <source>
        <dbReference type="ARBA" id="ARBA00022723"/>
    </source>
</evidence>
<comment type="caution">
    <text evidence="6">The sequence shown here is derived from an EMBL/GenBank/DDBJ whole genome shotgun (WGS) entry which is preliminary data.</text>
</comment>
<feature type="region of interest" description="Disordered" evidence="4">
    <location>
        <begin position="69"/>
        <end position="103"/>
    </location>
</feature>
<feature type="domain" description="4Fe-4S Mo/W bis-MGD-type" evidence="5">
    <location>
        <begin position="3"/>
        <end position="62"/>
    </location>
</feature>
<protein>
    <recommendedName>
        <fullName evidence="5">4Fe-4S Mo/W bis-MGD-type domain-containing protein</fullName>
    </recommendedName>
</protein>
<feature type="compositionally biased region" description="Polar residues" evidence="4">
    <location>
        <begin position="87"/>
        <end position="103"/>
    </location>
</feature>
<dbReference type="InterPro" id="IPR050612">
    <property type="entry name" value="Prok_Mopterin_Oxidored"/>
</dbReference>
<keyword evidence="1" id="KW-0479">Metal-binding</keyword>
<evidence type="ECO:0000256" key="4">
    <source>
        <dbReference type="SAM" id="MobiDB-lite"/>
    </source>
</evidence>
<dbReference type="Gene3D" id="2.20.25.90">
    <property type="entry name" value="ADC-like domains"/>
    <property type="match status" value="1"/>
</dbReference>
<dbReference type="SUPFAM" id="SSF53706">
    <property type="entry name" value="Formate dehydrogenase/DMSO reductase, domains 1-3"/>
    <property type="match status" value="1"/>
</dbReference>
<gene>
    <name evidence="6" type="ORF">ACFQBQ_09530</name>
</gene>
<evidence type="ECO:0000313" key="6">
    <source>
        <dbReference type="EMBL" id="MFC6645816.1"/>
    </source>
</evidence>
<dbReference type="RefSeq" id="WP_390234876.1">
    <property type="nucleotide sequence ID" value="NZ_JBHSWI010000001.1"/>
</dbReference>
<evidence type="ECO:0000313" key="7">
    <source>
        <dbReference type="Proteomes" id="UP001596391"/>
    </source>
</evidence>
<accession>A0ABW1Z9D0</accession>
<proteinExistence type="predicted"/>
<dbReference type="PROSITE" id="PS51669">
    <property type="entry name" value="4FE4S_MOW_BIS_MGD"/>
    <property type="match status" value="1"/>
</dbReference>
<sequence>MSTRQIHAVCTHDCPDSCGVLVTVDELTGRATKVQGDPAHPVTRGFLCGKVARYLERVYSPERLLYPMRRKRGVKKGPLPKGKRRTPSSAFRGTKLSTRSPRS</sequence>
<evidence type="ECO:0000259" key="5">
    <source>
        <dbReference type="PROSITE" id="PS51669"/>
    </source>
</evidence>
<keyword evidence="7" id="KW-1185">Reference proteome</keyword>
<evidence type="ECO:0000256" key="3">
    <source>
        <dbReference type="ARBA" id="ARBA00023014"/>
    </source>
</evidence>
<reference evidence="7" key="1">
    <citation type="journal article" date="2019" name="Int. J. Syst. Evol. Microbiol.">
        <title>The Global Catalogue of Microorganisms (GCM) 10K type strain sequencing project: providing services to taxonomists for standard genome sequencing and annotation.</title>
        <authorList>
            <consortium name="The Broad Institute Genomics Platform"/>
            <consortium name="The Broad Institute Genome Sequencing Center for Infectious Disease"/>
            <person name="Wu L."/>
            <person name="Ma J."/>
        </authorList>
    </citation>
    <scope>NUCLEOTIDE SEQUENCE [LARGE SCALE GENOMIC DNA]</scope>
    <source>
        <strain evidence="7">CGMCC 1.16026</strain>
    </source>
</reference>